<name>A0A8S9PM43_BRACR</name>
<dbReference type="AlphaFoldDB" id="A0A8S9PM43"/>
<dbReference type="Proteomes" id="UP000712600">
    <property type="component" value="Unassembled WGS sequence"/>
</dbReference>
<comment type="caution">
    <text evidence="1">The sequence shown here is derived from an EMBL/GenBank/DDBJ whole genome shotgun (WGS) entry which is preliminary data.</text>
</comment>
<gene>
    <name evidence="1" type="ORF">F2Q69_00048789</name>
</gene>
<protein>
    <submittedName>
        <fullName evidence="1">Uncharacterized protein</fullName>
    </submittedName>
</protein>
<accession>A0A8S9PM43</accession>
<reference evidence="1" key="1">
    <citation type="submission" date="2019-12" db="EMBL/GenBank/DDBJ databases">
        <title>Genome sequencing and annotation of Brassica cretica.</title>
        <authorList>
            <person name="Studholme D.J."/>
            <person name="Sarris P."/>
        </authorList>
    </citation>
    <scope>NUCLEOTIDE SEQUENCE</scope>
    <source>
        <strain evidence="1">PFS-109/04</strain>
        <tissue evidence="1">Leaf</tissue>
    </source>
</reference>
<evidence type="ECO:0000313" key="1">
    <source>
        <dbReference type="EMBL" id="KAF3524713.1"/>
    </source>
</evidence>
<sequence length="97" mass="11191">MVISFSRISTLVVWYDSYDNIVDLRWIVKIPALSDDEERQLRRRFLLHISVLLQNTNKSKDDSITLWTTNTTNPVVISLQEAVVVTIETNATSFPHT</sequence>
<proteinExistence type="predicted"/>
<dbReference type="EMBL" id="QGKX02001347">
    <property type="protein sequence ID" value="KAF3524713.1"/>
    <property type="molecule type" value="Genomic_DNA"/>
</dbReference>
<organism evidence="1 2">
    <name type="scientific">Brassica cretica</name>
    <name type="common">Mustard</name>
    <dbReference type="NCBI Taxonomy" id="69181"/>
    <lineage>
        <taxon>Eukaryota</taxon>
        <taxon>Viridiplantae</taxon>
        <taxon>Streptophyta</taxon>
        <taxon>Embryophyta</taxon>
        <taxon>Tracheophyta</taxon>
        <taxon>Spermatophyta</taxon>
        <taxon>Magnoliopsida</taxon>
        <taxon>eudicotyledons</taxon>
        <taxon>Gunneridae</taxon>
        <taxon>Pentapetalae</taxon>
        <taxon>rosids</taxon>
        <taxon>malvids</taxon>
        <taxon>Brassicales</taxon>
        <taxon>Brassicaceae</taxon>
        <taxon>Brassiceae</taxon>
        <taxon>Brassica</taxon>
    </lineage>
</organism>
<evidence type="ECO:0000313" key="2">
    <source>
        <dbReference type="Proteomes" id="UP000712600"/>
    </source>
</evidence>